<dbReference type="PANTHER" id="PTHR46640:SF1">
    <property type="entry name" value="FUNGAL LIPASE-LIKE DOMAIN-CONTAINING PROTEIN-RELATED"/>
    <property type="match status" value="1"/>
</dbReference>
<dbReference type="GO" id="GO:0016787">
    <property type="term" value="F:hydrolase activity"/>
    <property type="evidence" value="ECO:0007669"/>
    <property type="project" value="UniProtKB-KW"/>
</dbReference>
<comment type="caution">
    <text evidence="4">The sequence shown here is derived from an EMBL/GenBank/DDBJ whole genome shotgun (WGS) entry which is preliminary data.</text>
</comment>
<dbReference type="EMBL" id="JANVFO010000015">
    <property type="protein sequence ID" value="KAJ3733933.1"/>
    <property type="molecule type" value="Genomic_DNA"/>
</dbReference>
<accession>A0AA38JMS0</accession>
<dbReference type="Gene3D" id="3.40.50.1820">
    <property type="entry name" value="alpha/beta hydrolase"/>
    <property type="match status" value="1"/>
</dbReference>
<dbReference type="InterPro" id="IPR002921">
    <property type="entry name" value="Fungal_lipase-type"/>
</dbReference>
<evidence type="ECO:0000259" key="3">
    <source>
        <dbReference type="Pfam" id="PF01764"/>
    </source>
</evidence>
<reference evidence="4" key="1">
    <citation type="submission" date="2022-08" db="EMBL/GenBank/DDBJ databases">
        <authorList>
            <consortium name="DOE Joint Genome Institute"/>
            <person name="Min B."/>
            <person name="Sierra-Patev S."/>
            <person name="Naranjo-Ortiz M."/>
            <person name="Looney B."/>
            <person name="Konkel Z."/>
            <person name="Slot J.C."/>
            <person name="Sakamoto Y."/>
            <person name="Steenwyk J.L."/>
            <person name="Rokas A."/>
            <person name="Carro J."/>
            <person name="Camarero S."/>
            <person name="Ferreira P."/>
            <person name="Molpeceres G."/>
            <person name="Ruiz-duenas F.J."/>
            <person name="Serrano A."/>
            <person name="Henrissat B."/>
            <person name="Drula E."/>
            <person name="Hughes K.W."/>
            <person name="Mata J.L."/>
            <person name="Ishikawa N.K."/>
            <person name="Vargas-Isla R."/>
            <person name="Ushijima S."/>
            <person name="Smith C.A."/>
            <person name="Ahrendt S."/>
            <person name="Andreopoulos W."/>
            <person name="He G."/>
            <person name="LaButti K."/>
            <person name="Lipzen A."/>
            <person name="Ng V."/>
            <person name="Riley R."/>
            <person name="Sandor L."/>
            <person name="Barry K."/>
            <person name="Martinez A.T."/>
            <person name="Xiao Y."/>
            <person name="Gibbons J.G."/>
            <person name="Terashima K."/>
            <person name="Hibbett D.S."/>
            <person name="Grigoriev I.V."/>
        </authorList>
    </citation>
    <scope>NUCLEOTIDE SEQUENCE</scope>
    <source>
        <strain evidence="4">ET3784</strain>
    </source>
</reference>
<name>A0AA38JMS0_9AGAR</name>
<evidence type="ECO:0000313" key="5">
    <source>
        <dbReference type="Proteomes" id="UP001176059"/>
    </source>
</evidence>
<keyword evidence="5" id="KW-1185">Reference proteome</keyword>
<reference evidence="4" key="2">
    <citation type="journal article" date="2023" name="Proc. Natl. Acad. Sci. U.S.A.">
        <title>A global phylogenomic analysis of the shiitake genus Lentinula.</title>
        <authorList>
            <person name="Sierra-Patev S."/>
            <person name="Min B."/>
            <person name="Naranjo-Ortiz M."/>
            <person name="Looney B."/>
            <person name="Konkel Z."/>
            <person name="Slot J.C."/>
            <person name="Sakamoto Y."/>
            <person name="Steenwyk J.L."/>
            <person name="Rokas A."/>
            <person name="Carro J."/>
            <person name="Camarero S."/>
            <person name="Ferreira P."/>
            <person name="Molpeceres G."/>
            <person name="Ruiz-Duenas F.J."/>
            <person name="Serrano A."/>
            <person name="Henrissat B."/>
            <person name="Drula E."/>
            <person name="Hughes K.W."/>
            <person name="Mata J.L."/>
            <person name="Ishikawa N.K."/>
            <person name="Vargas-Isla R."/>
            <person name="Ushijima S."/>
            <person name="Smith C.A."/>
            <person name="Donoghue J."/>
            <person name="Ahrendt S."/>
            <person name="Andreopoulos W."/>
            <person name="He G."/>
            <person name="LaButti K."/>
            <person name="Lipzen A."/>
            <person name="Ng V."/>
            <person name="Riley R."/>
            <person name="Sandor L."/>
            <person name="Barry K."/>
            <person name="Martinez A.T."/>
            <person name="Xiao Y."/>
            <person name="Gibbons J.G."/>
            <person name="Terashima K."/>
            <person name="Grigoriev I.V."/>
            <person name="Hibbett D."/>
        </authorList>
    </citation>
    <scope>NUCLEOTIDE SEQUENCE</scope>
    <source>
        <strain evidence="4">ET3784</strain>
    </source>
</reference>
<evidence type="ECO:0000256" key="2">
    <source>
        <dbReference type="ARBA" id="ARBA00022801"/>
    </source>
</evidence>
<keyword evidence="1" id="KW-0732">Signal</keyword>
<dbReference type="InterPro" id="IPR029058">
    <property type="entry name" value="AB_hydrolase_fold"/>
</dbReference>
<dbReference type="SUPFAM" id="SSF53474">
    <property type="entry name" value="alpha/beta-Hydrolases"/>
    <property type="match status" value="1"/>
</dbReference>
<dbReference type="Proteomes" id="UP001176059">
    <property type="component" value="Unassembled WGS sequence"/>
</dbReference>
<keyword evidence="2" id="KW-0378">Hydrolase</keyword>
<protein>
    <submittedName>
        <fullName evidence="4">Alpha/beta-hydrolase</fullName>
    </submittedName>
</protein>
<dbReference type="InterPro" id="IPR051299">
    <property type="entry name" value="AB_hydrolase_lip/est"/>
</dbReference>
<proteinExistence type="predicted"/>
<dbReference type="Pfam" id="PF01764">
    <property type="entry name" value="Lipase_3"/>
    <property type="match status" value="1"/>
</dbReference>
<sequence length="315" mass="35037">MLAHYTLTPKLVFIFMLFTHSTFSFPLLHLPHALSSDPTTKVTPDFVSSTLLRPALFTRAIYCGESNVTKWDCEPCRALGPDIHVIKWGGDNAAVPNYIVAHDNSTNTIVVAHRGTNTKNFLSILTDLEIKHVDLDKSIFKHPDGVTVHVGFQDTFKHTSSIILTEVKKALIEYQSHSVLITGHSQGAAIATLGAVMLHEQLDSSIKKSVVVFGLPRMGNEHWANYVDSTIGSEFHRVTDRKDPVVDLPPHLLNFFHPSGEIHIEEVDENGQATKVAACPGQENKHCSAGNSIFHDEWLNHRGPYFNNILFSCKK</sequence>
<gene>
    <name evidence="4" type="ORF">DFJ43DRAFT_1065258</name>
</gene>
<dbReference type="AlphaFoldDB" id="A0AA38JMS0"/>
<feature type="domain" description="Fungal lipase-type" evidence="3">
    <location>
        <begin position="110"/>
        <end position="251"/>
    </location>
</feature>
<evidence type="ECO:0000256" key="1">
    <source>
        <dbReference type="ARBA" id="ARBA00022729"/>
    </source>
</evidence>
<organism evidence="4 5">
    <name type="scientific">Lentinula guzmanii</name>
    <dbReference type="NCBI Taxonomy" id="2804957"/>
    <lineage>
        <taxon>Eukaryota</taxon>
        <taxon>Fungi</taxon>
        <taxon>Dikarya</taxon>
        <taxon>Basidiomycota</taxon>
        <taxon>Agaricomycotina</taxon>
        <taxon>Agaricomycetes</taxon>
        <taxon>Agaricomycetidae</taxon>
        <taxon>Agaricales</taxon>
        <taxon>Marasmiineae</taxon>
        <taxon>Omphalotaceae</taxon>
        <taxon>Lentinula</taxon>
    </lineage>
</organism>
<dbReference type="CDD" id="cd00519">
    <property type="entry name" value="Lipase_3"/>
    <property type="match status" value="1"/>
</dbReference>
<dbReference type="GO" id="GO:0006629">
    <property type="term" value="P:lipid metabolic process"/>
    <property type="evidence" value="ECO:0007669"/>
    <property type="project" value="InterPro"/>
</dbReference>
<dbReference type="PANTHER" id="PTHR46640">
    <property type="entry name" value="TRIACYLGLYCEROL LIPASE, PUTATIVE (AFU_ORTHOLOGUE AFUA_6G06510)-RELATED"/>
    <property type="match status" value="1"/>
</dbReference>
<evidence type="ECO:0000313" key="4">
    <source>
        <dbReference type="EMBL" id="KAJ3733933.1"/>
    </source>
</evidence>